<feature type="domain" description="Carrier" evidence="4">
    <location>
        <begin position="717"/>
        <end position="793"/>
    </location>
</feature>
<dbReference type="SUPFAM" id="SSF56801">
    <property type="entry name" value="Acetyl-CoA synthetase-like"/>
    <property type="match status" value="4"/>
</dbReference>
<accession>A0ABR1XEY7</accession>
<evidence type="ECO:0000256" key="1">
    <source>
        <dbReference type="ARBA" id="ARBA00022450"/>
    </source>
</evidence>
<dbReference type="Pfam" id="PF00501">
    <property type="entry name" value="AMP-binding"/>
    <property type="match status" value="4"/>
</dbReference>
<keyword evidence="6" id="KW-1185">Reference proteome</keyword>
<evidence type="ECO:0000256" key="2">
    <source>
        <dbReference type="ARBA" id="ARBA00022553"/>
    </source>
</evidence>
<dbReference type="CDD" id="cd05918">
    <property type="entry name" value="A_NRPS_SidN3_like"/>
    <property type="match status" value="4"/>
</dbReference>
<dbReference type="InterPro" id="IPR023213">
    <property type="entry name" value="CAT-like_dom_sf"/>
</dbReference>
<dbReference type="Proteomes" id="UP001456524">
    <property type="component" value="Unassembled WGS sequence"/>
</dbReference>
<gene>
    <name evidence="5" type="ORF">IWX90DRAFT_93600</name>
</gene>
<dbReference type="InterPro" id="IPR020806">
    <property type="entry name" value="PKS_PP-bd"/>
</dbReference>
<organism evidence="5 6">
    <name type="scientific">Phyllosticta citrichinensis</name>
    <dbReference type="NCBI Taxonomy" id="1130410"/>
    <lineage>
        <taxon>Eukaryota</taxon>
        <taxon>Fungi</taxon>
        <taxon>Dikarya</taxon>
        <taxon>Ascomycota</taxon>
        <taxon>Pezizomycotina</taxon>
        <taxon>Dothideomycetes</taxon>
        <taxon>Dothideomycetes incertae sedis</taxon>
        <taxon>Botryosphaeriales</taxon>
        <taxon>Phyllostictaceae</taxon>
        <taxon>Phyllosticta</taxon>
    </lineage>
</organism>
<dbReference type="Pfam" id="PF00550">
    <property type="entry name" value="PP-binding"/>
    <property type="match status" value="6"/>
</dbReference>
<dbReference type="Gene3D" id="3.30.559.30">
    <property type="entry name" value="Nonribosomal peptide synthetase, condensation domain"/>
    <property type="match status" value="6"/>
</dbReference>
<feature type="domain" description="Carrier" evidence="4">
    <location>
        <begin position="5042"/>
        <end position="5115"/>
    </location>
</feature>
<feature type="domain" description="Carrier" evidence="4">
    <location>
        <begin position="4478"/>
        <end position="4554"/>
    </location>
</feature>
<dbReference type="SUPFAM" id="SSF47336">
    <property type="entry name" value="ACP-like"/>
    <property type="match status" value="6"/>
</dbReference>
<feature type="domain" description="Carrier" evidence="4">
    <location>
        <begin position="2839"/>
        <end position="2915"/>
    </location>
</feature>
<dbReference type="Gene3D" id="3.30.559.10">
    <property type="entry name" value="Chloramphenicol acetyltransferase-like domain"/>
    <property type="match status" value="6"/>
</dbReference>
<dbReference type="InterPro" id="IPR036736">
    <property type="entry name" value="ACP-like_sf"/>
</dbReference>
<keyword evidence="2" id="KW-0597">Phosphoprotein</keyword>
<sequence length="5588" mass="616248">MQLTSFPNLHSSDSCCDPPHAAGEIVLHGLAQFPDEVIVAGWGLLLGAYAGVDDVSFLVDDSLVQVSATGCISTTSGRPPSAFSDHISGLFFKAACCATSCSVSPRLTCILEPPPLHVSLALSLHCDRSLGRVRLAHSSRIPARHAQQMAAQLKRCILAASGSGSDQTSQPPVSLSVVNPDPKVLDGPRMLHDLICWNRYPDHLAIDFLGQHGSHQKLSYSALDRLTTILAREILPKLTPTKQQHVVPLLIPQSPELYVAQIAILKAGAAFCPLNLDAPPERVKFIINDVSAHLVITTSSLRDKIPQDLPVCVLSLDHESLDLALDEAPREHSFTTTAALREQSSTATALPIPLPEQLAYVMYTSGSTGTPKGVGVSHLAATQSLLAHDLHIPEFSRFLQFASPTFDVSVFEIFFPLFKGRTLCTCERTDLLSDLPLMMNKLEVDAAELTPTVAGTLLQTRHAVPRLKLLLTIGEMLSPQVVQEFGGCDNKTSILWGMYGPTEAAIHCTLQPSFPANSKVGNIGRPLDTVSAFVLAPSADPSTNSSLDIVPLGQVGELAVGGHQLANGYLNRPEQTAVAFVQHPRYGRLYRTGDKARLLPDGTLECLGRILSGQVKLRGQRVELGEVEQAISNIPGCRSATASVVAGVLVVFILISDKDLTPEVVISESKRWLPAFMIPGDVILLDELPRLPSGKVDRQTLETNYQEKQKRPDDRHTHVDETERKICQLISRVIAQPVLPTSNLASLGLDSLKAIKVASLLRSSGFKIGAVDVLAADDAASLRSMIQRSNGSTPPAVHESLFAQVKQATLELPEIIPHLPQVHDVLPCTPVQTAMLAEAANNPEAYCNWIEIEVRQPHNAANIRKWLHLLAQKNEILRTGFVSLSKSSTSHSQIVWTGLSEDQIMEVSEFERSFRLSSPSSALRPLRFQVKVSDSVVEILCQVFHGLYDGWSIDLMINDLNDLAAGRSPKDRPQFRDVVVHHSSLTAADIERSLDYWREQLDRYTYSALPNFNGKVVPTSSLHVKFRELTTPLDDLRTCAAALNVNPQVIFQAALSYLLCFYLNNTDVTFGTVTSGRTIPVPGIEEILGPCIATLPLRLDVSHAHRVKDLLFLVHERNRAMLKHCEVPARDIKKICGLAPGSPLYDVLFVWQETLQDYTAPDRVVKQVDSADQLEFKLTLELEPRSSCICVKATYDASILPTPQVDLILGQLEEIASFFINNVEGELTESSEHLNDSLLSMANVNFEHFEFDVGPSHCVETRAEKTPHAQAVEFSHVISESGMRTDQITYRELNTRANQLAHLFLALGTTPEDLVCINMEKSIDLYVSILATLKVGAGYIPILPETPLKRVRFIITEAKVNTIVAHSSNSAPLASLERNLINVDQVKFEELSSSNPNVPYHGSRVGYAVFTSGSTGTPKGVLVTQDNLMSNLEVLARMYPVGKGSRLLQQCSQAFDVSVFEIFFAWYTGMCLCSGTKDELFQDLELAIRQMRVTHLSMTPTVAALVRPENVPEVKFLVTSGEAVTEHVRRVWAGRGLWQGYGPSETTNICTINPKVTEIDLINNIGSAFANTSAFVMDESKDVFVPKGGVGELCFGGDQVFRGYLNQPELTASKIIHHPKFGRIYRSGDLGRLCPDGSILFTGRSDDQVKLRGQRIELGEINSCILDSPEVKDCVTLLLGNHGKTAQQLASFWVPSYVDSKEFDSLPIDGPISKTVDAVCGSLEGTLPAYMLPNALIPVSAIPRTTQGKTDRRKLTSLHGQLTSEYLDAVSQHKAEQMNASSDRSELERTVAAVLAEVVKISEQEIGRQVSFFAHGVDSISAISFSTGLKARGLPRVPVSTILKNPTVARLSKVIDATAGAVKTEANPVDLDQIFSSETREQILASFDQRGISIEKILPCSPLQEAMLSSGGPTETATYLNKMLFRITGDAELMQQCWFDVIRRQEILRTCFVPTEESQYAFAQVVLQQYEAPWDTIEVEERAISMEVEQYVEKVLPLMAPSGSPPLRFATFITGEYVYLLFCCHHAMYDGFAMERLVKEIEQIYRGEILPPAPAYEPYLEQMILARSDEADAFWDDHLSDLEPTSFPDLTGLSATVRKDITSRGIFTADLPFPLSALDEDCRRLSCSLLALGQATFAKIICNYTGENDVCFGNVFSGRTLPIDGLDRLVAPCFNTLPIRVDLDMFKTNNALLASLQSFNADLLPYQLTPLRRIQANKKDGSRLFDTLFILQQSAYDLNGDIWELKEDVGEMDFSLVCELVPNRKMDKLALILHYHEAFISKFDVSRVAETFASALKSCSQYPSAQSRDIGVPSRLLSLRNLDFEILEPPAGPYLHSGFERNAVVRPDAVALEFQHSDGNRGMWTFVELNQISNQIAHALLMHGVSLEDSVPICIPKSPLYYASVLGVLKAGAAFTPIDDSLPTSRKEFMLKELGAKILIASNVVDTSWVTEARIIFFETLRDLPTDNPSVPGLKPTHLAYRLYTSGSTGTPKAVSVEHRNPVQTVEASRSIMPWSEKSRLLQFAAITFDMCYYDCFLAWTFGFALCAAEQLAMLNNIVDVISSLKVSLVDLTPSVAMSIYPETVPSLQYMYCIGEAMPQELVDRWEGKLVNSYGPTEAAFCVSIFRVSKEVKSAVIGTPFPTTSFLVRSRDGSFTVPLLGLGELYLGGSQVAREYHANLEKTRASFVVYNRRRFYKTGDLVRMLGNGTFEFIGRVDDQVKIRGLRVELGEISHVVRQAHPALRAVHTQVLRASEQSKEQIVAFLAVGKELEALDAHELVAKAKEMAKTKLPAYMVPNFFIPVEKIPLSAAGKVDRRALQSSFQEWEVTNQNSAQEDDREWTADELEVRAAFAKLSNTPVTNISLHTSIYQLGLDSISAVQIAAVLRKKGFKVTAADVLERPTCEDLASLLRLVETNGNVSEPIFDFKAFDETHHSSICQELGIPSDQIVSVKPCTPLQSGMVSKFLQSKGKMYFNHMKYQFPNMDAATLEQAWGVLLEKHEILRSGFVHINDSQHPFAMLTWECAAAGLPVSRAEVNENTSQGVAEWGKQSRRHVLSTLHKGAFRVLLVNLPDGVSMHLAMLHSLYDAQSLRIYLDDLANIATGTNSTASPVEPILSTILRSSADDSAERKQFWEEKSKDIFVNTFPIMTPLRVREGETKVLSKISARNLSQLEAGCRKAGISMQAAGQGAWARLLCAYTGEEAATFGVVFSGRTQDGAEAAAFPCITTVPLPARNHAANRTLLTDMMAFNSAVRKHQFTPLTKIQRWTGHPDEALFDTIFAYQKLSDANTASRKCKMVEEEATVDVAISIELEPNDLDQLELRISFDTDRLPLKQAETLLEQLDRILIDIILRPDANMDAAFEETPHLLSITPPKEWEIHTDVKLLHEFVERSARQIPDKVAFEFATNIEGGKVTSNCWTYSELDAEGNKIANLLKSRGARPGGLIGVCFDKCPEASIGILGILKAGCAFVALDPGAPVARKAFITEDSNAQMVVSMSYQSNDFKDELKVPLINLDEVDVSEYYAEKPQLSRNVTPQDLSYCLYTSGTTGTPKGCELTHENAVQAMMAFSRLFYPRWDEQSRWLQFASFHFDVSVLEQYWSWAEGIRLVSAPRDLIFEDLAGAINALEITHIDLTPSLARILSPEDVPSLTRGVFITGGEALKQEILDAWGKHEVIHNGYGPTEATIGVTMFPRVPENGKPSNIGPQFDNVGSFVFKPKSNIPVVRGGVGELCVSGKLVGKGYLNRPELTDERFPYLSEFDERVYRTGDLVRILHDGTFDFLGRADDQVKLRGQRLEIGEINSVINQSESQVLDSATLVLKHPKQQKDQLISFVVTKSTYQKRQKPTVVFSAKDDMQCVQDACRSKLPTYMVPTYFIPLTSMPLSPNNKADGKQLKEIYSSLSAEQLQNISISTADGGAASSAEEKKIVEVLSSMASVASDNISRSSSLFELGLDSISVIGFANALRKAGFRNAQASVIMKNSVISRLAKVLSSTRDNTAEQSSILAAKQTISACQHQYKSFAAKALGVDQANIEGIAPCSPLQQGIISRVLESERPVYFATFRLELADNTDLARLKAAWQTIFEAVQILRARFIPTDDGYIQVVLCDTDLPWVQSELPSQEQLVSYLDQKKLKWWSRNRETICRPFELVAAVAPGKTVLSIHIMHTLYDGVSLPVLLQKVQAAYNGENSVDLGPRFLDVLPYGPLRSNPQSQDFWKGHLEGAQSSLMPSLNSKPQIEDVCVKLDLRGLDAFETARRRLDVTHQALAQASWAAVLQKYFAGSVTFGMVVSGRSIDFEGAELTIGPLFNTIPFHLRFDPADKWVNIVRKCHDFNASCLPYQHTPLRDIMKWTKRPTNQPLFDTLFVFQCEMEDGDPESELWKLLDDQPEADYPFALEVEHKIDGSLRLTIVAQGHLMDEENASGLLKEFETSLRDLLANEEASVSATVGEIKSSGSQNENTARENGVSGFANGVDGFEWTTVARKIQEQIATLAGLDVQEVDEHSTIFELGLDSIDAIKLSSRLKKIGINLPVSHIMRSLTIPKMAREVPDVATDSTDVEPGIILATQEEKLRNYLRSSGRLDLENVEHILPVTSLQEAMVTEMVSSGFRNYFNHDILKIAPGVNLEKMKQAWNAVYCDSAILRTVFEEIEDPDFDISFTQIVYKPRDLAFQEDSVATEDEIHQVLERVRERTAKSNGREGLFHLTVVSSPSAKYLVLSLGHALYDGWSLGLLHHDVKSAYGGKPVLRPSYDNILEDVLNASGERAAKFWKDFLDGAPSSTILPDERLGGQNSDSEVHRLEKECTVSVDKLRVFCKKAGITLQGLGQTAWSLVLAAYLGRLDLVFGVVLSGRDSEESEDVMFPTMNTVAVRSIIHGTRKDMLRYMQENIGNMRQFQHFPLRKAKAMTNTHDKSLFDTLFMFQARRDEGGASGSEALYESIGGASNVEYPVAIEMEAIGNTFLWRTACKSDVFDLAGTEELLKRVDAVIQGILNAPDEAAVKFGEDGASVCGLPPFKHAPMETGSGQDEPHANGVHDPAEWSSLEQAVREVLSRVSKMPEAEITRDATIFHLGLDSISAIKVSALLRKKSIKLSVSEMLRAGTVAKMAQTIESAKLRDPLLAAPAAEIFTGALKGIDVERLLTEASISSGDVEQVLPASAGQTYMLSVWQQTEGQTLYPGFKYRVSGDIQEDVLRDAWLVTIAANPILRTALLATGDQELPFVQAVLKSPEDPFHQFDESASVGARNKQPFVDMFAQKQQSCWLLTLKIHHALYDGVSLPMIMHQFEAYCKKATATPSLPTVFPSFLALGVAQDTIAKRKSFWTSYLAKSTSQRLLQPQAAKLGRTSVFKTSIAPYLPTIEKVAPKRGLNIQTLFLAAYARIYARLANSAPASDVIIGIWLANRSLAIDDLADAAVPTVNLVPLRIVAPLETPLFDTAQRIQADLADIGTAETSSVALSEIHRWTGVQVDTFVNFLKLPEGEEDSDVAGVADVGTGEGNSIMVRKVELPDHPAEGWSRIEKYEGSEWHDAPELANNAVKDSYLHSIDVEAVVRGGNLHMGVYCDASMLDVAGAERIIDEMAEELRQVS</sequence>
<dbReference type="EMBL" id="JBBWUH010000017">
    <property type="protein sequence ID" value="KAK8151486.1"/>
    <property type="molecule type" value="Genomic_DNA"/>
</dbReference>
<dbReference type="SMART" id="SM00823">
    <property type="entry name" value="PKS_PP"/>
    <property type="match status" value="5"/>
</dbReference>
<dbReference type="InterPro" id="IPR000873">
    <property type="entry name" value="AMP-dep_synth/lig_dom"/>
</dbReference>
<keyword evidence="3" id="KW-0436">Ligase</keyword>
<dbReference type="PROSITE" id="PS50075">
    <property type="entry name" value="CARRIER"/>
    <property type="match status" value="6"/>
</dbReference>
<proteinExistence type="predicted"/>
<reference evidence="5 6" key="1">
    <citation type="journal article" date="2022" name="G3 (Bethesda)">
        <title>Enemy or ally: a genomic approach to elucidate the lifestyle of Phyllosticta citrichinaensis.</title>
        <authorList>
            <person name="Buijs V.A."/>
            <person name="Groenewald J.Z."/>
            <person name="Haridas S."/>
            <person name="LaButti K.M."/>
            <person name="Lipzen A."/>
            <person name="Martin F.M."/>
            <person name="Barry K."/>
            <person name="Grigoriev I.V."/>
            <person name="Crous P.W."/>
            <person name="Seidl M.F."/>
        </authorList>
    </citation>
    <scope>NUCLEOTIDE SEQUENCE [LARGE SCALE GENOMIC DNA]</scope>
    <source>
        <strain evidence="5 6">CBS 129764</strain>
    </source>
</reference>
<dbReference type="SUPFAM" id="SSF52777">
    <property type="entry name" value="CoA-dependent acyltransferases"/>
    <property type="match status" value="12"/>
</dbReference>
<dbReference type="InterPro" id="IPR001242">
    <property type="entry name" value="Condensation_dom"/>
</dbReference>
<dbReference type="Pfam" id="PF00668">
    <property type="entry name" value="Condensation"/>
    <property type="match status" value="6"/>
</dbReference>
<evidence type="ECO:0000313" key="5">
    <source>
        <dbReference type="EMBL" id="KAK8151486.1"/>
    </source>
</evidence>
<dbReference type="PROSITE" id="PS00012">
    <property type="entry name" value="PHOSPHOPANTETHEINE"/>
    <property type="match status" value="3"/>
</dbReference>
<dbReference type="CDD" id="cd19542">
    <property type="entry name" value="CT_NRPS-like"/>
    <property type="match status" value="2"/>
</dbReference>
<dbReference type="PROSITE" id="PS00455">
    <property type="entry name" value="AMP_BINDING"/>
    <property type="match status" value="1"/>
</dbReference>
<protein>
    <recommendedName>
        <fullName evidence="4">Carrier domain-containing protein</fullName>
    </recommendedName>
</protein>
<dbReference type="InterPro" id="IPR009081">
    <property type="entry name" value="PP-bd_ACP"/>
</dbReference>
<dbReference type="InterPro" id="IPR006162">
    <property type="entry name" value="Ppantetheine_attach_site"/>
</dbReference>
<dbReference type="NCBIfam" id="TIGR01733">
    <property type="entry name" value="AA-adenyl-dom"/>
    <property type="match status" value="4"/>
</dbReference>
<dbReference type="Gene3D" id="1.10.1200.10">
    <property type="entry name" value="ACP-like"/>
    <property type="match status" value="6"/>
</dbReference>
<comment type="caution">
    <text evidence="5">The sequence shown here is derived from an EMBL/GenBank/DDBJ whole genome shotgun (WGS) entry which is preliminary data.</text>
</comment>
<evidence type="ECO:0000256" key="3">
    <source>
        <dbReference type="ARBA" id="ARBA00022598"/>
    </source>
</evidence>
<dbReference type="Gene3D" id="3.30.300.30">
    <property type="match status" value="4"/>
</dbReference>
<feature type="domain" description="Carrier" evidence="4">
    <location>
        <begin position="1782"/>
        <end position="1859"/>
    </location>
</feature>
<dbReference type="NCBIfam" id="NF003417">
    <property type="entry name" value="PRK04813.1"/>
    <property type="match status" value="4"/>
</dbReference>
<dbReference type="InterPro" id="IPR010071">
    <property type="entry name" value="AA_adenyl_dom"/>
</dbReference>
<dbReference type="InterPro" id="IPR020845">
    <property type="entry name" value="AMP-binding_CS"/>
</dbReference>
<dbReference type="PANTHER" id="PTHR45527">
    <property type="entry name" value="NONRIBOSOMAL PEPTIDE SYNTHETASE"/>
    <property type="match status" value="1"/>
</dbReference>
<dbReference type="InterPro" id="IPR045851">
    <property type="entry name" value="AMP-bd_C_sf"/>
</dbReference>
<name>A0ABR1XEY7_9PEZI</name>
<dbReference type="Gene3D" id="3.40.50.12780">
    <property type="entry name" value="N-terminal domain of ligase-like"/>
    <property type="match status" value="4"/>
</dbReference>
<evidence type="ECO:0000259" key="4">
    <source>
        <dbReference type="PROSITE" id="PS50075"/>
    </source>
</evidence>
<keyword evidence="1" id="KW-0596">Phosphopantetheine</keyword>
<dbReference type="InterPro" id="IPR042099">
    <property type="entry name" value="ANL_N_sf"/>
</dbReference>
<dbReference type="PANTHER" id="PTHR45527:SF1">
    <property type="entry name" value="FATTY ACID SYNTHASE"/>
    <property type="match status" value="1"/>
</dbReference>
<feature type="domain" description="Carrier" evidence="4">
    <location>
        <begin position="3921"/>
        <end position="3998"/>
    </location>
</feature>
<evidence type="ECO:0000313" key="6">
    <source>
        <dbReference type="Proteomes" id="UP001456524"/>
    </source>
</evidence>